<organism evidence="2 3">
    <name type="scientific">Amycolatopsis acididurans</name>
    <dbReference type="NCBI Taxonomy" id="2724524"/>
    <lineage>
        <taxon>Bacteria</taxon>
        <taxon>Bacillati</taxon>
        <taxon>Actinomycetota</taxon>
        <taxon>Actinomycetes</taxon>
        <taxon>Pseudonocardiales</taxon>
        <taxon>Pseudonocardiaceae</taxon>
        <taxon>Amycolatopsis</taxon>
    </lineage>
</organism>
<reference evidence="2 3" key="1">
    <citation type="submission" date="2020-04" db="EMBL/GenBank/DDBJ databases">
        <title>Novel species.</title>
        <authorList>
            <person name="Teo W.F.A."/>
            <person name="Lipun K."/>
            <person name="Srisuk N."/>
            <person name="Duangmal K."/>
        </authorList>
    </citation>
    <scope>NUCLEOTIDE SEQUENCE [LARGE SCALE GENOMIC DNA]</scope>
    <source>
        <strain evidence="2 3">K13G38</strain>
    </source>
</reference>
<evidence type="ECO:0000313" key="3">
    <source>
        <dbReference type="Proteomes" id="UP000715441"/>
    </source>
</evidence>
<comment type="caution">
    <text evidence="2">The sequence shown here is derived from an EMBL/GenBank/DDBJ whole genome shotgun (WGS) entry which is preliminary data.</text>
</comment>
<evidence type="ECO:0000256" key="1">
    <source>
        <dbReference type="SAM" id="MobiDB-lite"/>
    </source>
</evidence>
<evidence type="ECO:0000313" key="2">
    <source>
        <dbReference type="EMBL" id="NKQ57799.1"/>
    </source>
</evidence>
<proteinExistence type="predicted"/>
<dbReference type="RefSeq" id="WP_168521009.1">
    <property type="nucleotide sequence ID" value="NZ_JAAXLS010000042.1"/>
</dbReference>
<gene>
    <name evidence="2" type="ORF">HFP15_33560</name>
</gene>
<accession>A0ABX1JED1</accession>
<evidence type="ECO:0008006" key="4">
    <source>
        <dbReference type="Google" id="ProtNLM"/>
    </source>
</evidence>
<dbReference type="EMBL" id="JAAXLS010000042">
    <property type="protein sequence ID" value="NKQ57799.1"/>
    <property type="molecule type" value="Genomic_DNA"/>
</dbReference>
<protein>
    <recommendedName>
        <fullName evidence="4">Helix-turn-helix domain-containing protein</fullName>
    </recommendedName>
</protein>
<name>A0ABX1JED1_9PSEU</name>
<keyword evidence="3" id="KW-1185">Reference proteome</keyword>
<sequence>MPTKAQIQDLAARGMDYRDIGRRFGISAGLAYLIGTGLPADGGDTPSPEEREARGLAPASQDLADPAHENPTSRGVVHAWIGERVRLDGQMRAAGG</sequence>
<dbReference type="Proteomes" id="UP000715441">
    <property type="component" value="Unassembled WGS sequence"/>
</dbReference>
<feature type="region of interest" description="Disordered" evidence="1">
    <location>
        <begin position="37"/>
        <end position="76"/>
    </location>
</feature>